<dbReference type="Gene3D" id="3.40.50.1000">
    <property type="entry name" value="HAD superfamily/HAD-like"/>
    <property type="match status" value="1"/>
</dbReference>
<dbReference type="SFLD" id="SFLDS00003">
    <property type="entry name" value="Haloacid_Dehalogenase"/>
    <property type="match status" value="1"/>
</dbReference>
<dbReference type="PANTHER" id="PTHR10000:SF8">
    <property type="entry name" value="HAD SUPERFAMILY HYDROLASE-LIKE, TYPE 3"/>
    <property type="match status" value="1"/>
</dbReference>
<dbReference type="Pfam" id="PF08282">
    <property type="entry name" value="Hydrolase_3"/>
    <property type="match status" value="1"/>
</dbReference>
<accession>A0A5C8FCA8</accession>
<dbReference type="NCBIfam" id="TIGR01484">
    <property type="entry name" value="HAD-SF-IIB"/>
    <property type="match status" value="1"/>
</dbReference>
<dbReference type="GO" id="GO:0016791">
    <property type="term" value="F:phosphatase activity"/>
    <property type="evidence" value="ECO:0007669"/>
    <property type="project" value="TreeGrafter"/>
</dbReference>
<dbReference type="PROSITE" id="PS01229">
    <property type="entry name" value="COF_2"/>
    <property type="match status" value="1"/>
</dbReference>
<dbReference type="NCBIfam" id="TIGR00099">
    <property type="entry name" value="Cof-subfamily"/>
    <property type="match status" value="1"/>
</dbReference>
<evidence type="ECO:0000313" key="1">
    <source>
        <dbReference type="EMBL" id="TXJ46862.1"/>
    </source>
</evidence>
<dbReference type="InterPro" id="IPR006379">
    <property type="entry name" value="HAD-SF_hydro_IIB"/>
</dbReference>
<name>A0A5C8FCA8_BRAPL</name>
<comment type="caution">
    <text evidence="1">The sequence shown here is derived from an EMBL/GenBank/DDBJ whole genome shotgun (WGS) entry which is preliminary data.</text>
</comment>
<dbReference type="SFLD" id="SFLDG01144">
    <property type="entry name" value="C2.B.4:_PGP_Like"/>
    <property type="match status" value="1"/>
</dbReference>
<dbReference type="AlphaFoldDB" id="A0A5C8FCA8"/>
<dbReference type="SUPFAM" id="SSF56784">
    <property type="entry name" value="HAD-like"/>
    <property type="match status" value="1"/>
</dbReference>
<dbReference type="Proteomes" id="UP000323176">
    <property type="component" value="Unassembled WGS sequence"/>
</dbReference>
<dbReference type="GO" id="GO:0005829">
    <property type="term" value="C:cytosol"/>
    <property type="evidence" value="ECO:0007669"/>
    <property type="project" value="TreeGrafter"/>
</dbReference>
<proteinExistence type="predicted"/>
<organism evidence="1 2">
    <name type="scientific">Brachyspira pilosicoli</name>
    <name type="common">Serpulina pilosicoli</name>
    <dbReference type="NCBI Taxonomy" id="52584"/>
    <lineage>
        <taxon>Bacteria</taxon>
        <taxon>Pseudomonadati</taxon>
        <taxon>Spirochaetota</taxon>
        <taxon>Spirochaetia</taxon>
        <taxon>Brachyspirales</taxon>
        <taxon>Brachyspiraceae</taxon>
        <taxon>Brachyspira</taxon>
    </lineage>
</organism>
<dbReference type="InterPro" id="IPR023214">
    <property type="entry name" value="HAD_sf"/>
</dbReference>
<gene>
    <name evidence="1" type="ORF">EPJ72_01190</name>
</gene>
<dbReference type="CDD" id="cd07516">
    <property type="entry name" value="HAD_Pase"/>
    <property type="match status" value="1"/>
</dbReference>
<dbReference type="GO" id="GO:0000287">
    <property type="term" value="F:magnesium ion binding"/>
    <property type="evidence" value="ECO:0007669"/>
    <property type="project" value="TreeGrafter"/>
</dbReference>
<dbReference type="Gene3D" id="3.30.1240.10">
    <property type="match status" value="1"/>
</dbReference>
<dbReference type="InterPro" id="IPR036412">
    <property type="entry name" value="HAD-like_sf"/>
</dbReference>
<dbReference type="PROSITE" id="PS01228">
    <property type="entry name" value="COF_1"/>
    <property type="match status" value="1"/>
</dbReference>
<protein>
    <submittedName>
        <fullName evidence="1">HAD family phosphatase</fullName>
    </submittedName>
</protein>
<dbReference type="InterPro" id="IPR000150">
    <property type="entry name" value="Cof"/>
</dbReference>
<dbReference type="OrthoDB" id="9781413at2"/>
<evidence type="ECO:0000313" key="2">
    <source>
        <dbReference type="Proteomes" id="UP000323176"/>
    </source>
</evidence>
<dbReference type="PANTHER" id="PTHR10000">
    <property type="entry name" value="PHOSPHOSERINE PHOSPHATASE"/>
    <property type="match status" value="1"/>
</dbReference>
<dbReference type="EMBL" id="SAXY01000010">
    <property type="protein sequence ID" value="TXJ46862.1"/>
    <property type="molecule type" value="Genomic_DNA"/>
</dbReference>
<reference evidence="1 2" key="1">
    <citation type="journal article" date="1992" name="Lakartidningen">
        <title>[Penicillin V and not amoxicillin is the first choice preparation in acute otitis].</title>
        <authorList>
            <person name="Kamme C."/>
            <person name="Lundgren K."/>
            <person name="Prellner K."/>
        </authorList>
    </citation>
    <scope>NUCLEOTIDE SEQUENCE [LARGE SCALE GENOMIC DNA]</scope>
    <source>
        <strain evidence="1 2">PC5538III-hc</strain>
    </source>
</reference>
<sequence>MNNNIKLIATDLDGTLLNDDTKISDYNKTVLNKLIDKGIEIVIATGRPISAMDFYYKELQNNKESIVFNGAMVVDNDFNCIFSSPLENNTVYNIMNLYKEKYINHTSLNIYSIKEYIVAKDNFKFQTHTEKIDKKNKIIGLENFNNDIEVQKMIILGENDILIDIKKDIDNLFTVHTFFSDPHYLEILAANTNKANALKWLCNKKNIDRENVIAFGDNYNDIEMIEFAGVGVAMENAESYVKKNAKYIADTNNNNGVGTFLKDFFNL</sequence>
<dbReference type="SFLD" id="SFLDG01140">
    <property type="entry name" value="C2.B:_Phosphomannomutase_and_P"/>
    <property type="match status" value="1"/>
</dbReference>